<evidence type="ECO:0000256" key="1">
    <source>
        <dbReference type="SAM" id="MobiDB-lite"/>
    </source>
</evidence>
<feature type="compositionally biased region" description="Gly residues" evidence="1">
    <location>
        <begin position="331"/>
        <end position="344"/>
    </location>
</feature>
<dbReference type="AlphaFoldDB" id="A3ZRU0"/>
<evidence type="ECO:0000313" key="3">
    <source>
        <dbReference type="Proteomes" id="UP000004358"/>
    </source>
</evidence>
<dbReference type="PROSITE" id="PS00018">
    <property type="entry name" value="EF_HAND_1"/>
    <property type="match status" value="1"/>
</dbReference>
<gene>
    <name evidence="2" type="ORF">DSM3645_12601</name>
</gene>
<dbReference type="Proteomes" id="UP000004358">
    <property type="component" value="Unassembled WGS sequence"/>
</dbReference>
<name>A3ZRU0_9BACT</name>
<comment type="caution">
    <text evidence="2">The sequence shown here is derived from an EMBL/GenBank/DDBJ whole genome shotgun (WGS) entry which is preliminary data.</text>
</comment>
<dbReference type="eggNOG" id="COG3391">
    <property type="taxonomic scope" value="Bacteria"/>
</dbReference>
<reference evidence="2 3" key="1">
    <citation type="submission" date="2006-02" db="EMBL/GenBank/DDBJ databases">
        <authorList>
            <person name="Amann R."/>
            <person name="Ferriera S."/>
            <person name="Johnson J."/>
            <person name="Kravitz S."/>
            <person name="Halpern A."/>
            <person name="Remington K."/>
            <person name="Beeson K."/>
            <person name="Tran B."/>
            <person name="Rogers Y.-H."/>
            <person name="Friedman R."/>
            <person name="Venter J.C."/>
        </authorList>
    </citation>
    <scope>NUCLEOTIDE SEQUENCE [LARGE SCALE GENOMIC DNA]</scope>
    <source>
        <strain evidence="2 3">DSM 3645</strain>
    </source>
</reference>
<dbReference type="EMBL" id="AANZ01000007">
    <property type="protein sequence ID" value="EAQ80859.1"/>
    <property type="molecule type" value="Genomic_DNA"/>
</dbReference>
<dbReference type="RefSeq" id="WP_002650418.1">
    <property type="nucleotide sequence ID" value="NZ_CH672376.1"/>
</dbReference>
<dbReference type="InterPro" id="IPR036439">
    <property type="entry name" value="Dockerin_dom_sf"/>
</dbReference>
<dbReference type="GO" id="GO:0004553">
    <property type="term" value="F:hydrolase activity, hydrolyzing O-glycosyl compounds"/>
    <property type="evidence" value="ECO:0007669"/>
    <property type="project" value="InterPro"/>
</dbReference>
<dbReference type="Gene3D" id="1.10.1330.10">
    <property type="entry name" value="Dockerin domain"/>
    <property type="match status" value="1"/>
</dbReference>
<dbReference type="OrthoDB" id="253961at2"/>
<dbReference type="CDD" id="cd14256">
    <property type="entry name" value="Dockerin_I"/>
    <property type="match status" value="1"/>
</dbReference>
<dbReference type="GO" id="GO:0000272">
    <property type="term" value="P:polysaccharide catabolic process"/>
    <property type="evidence" value="ECO:0007669"/>
    <property type="project" value="InterPro"/>
</dbReference>
<evidence type="ECO:0000313" key="2">
    <source>
        <dbReference type="EMBL" id="EAQ80859.1"/>
    </source>
</evidence>
<dbReference type="Pfam" id="PF00404">
    <property type="entry name" value="Dockerin_1"/>
    <property type="match status" value="1"/>
</dbReference>
<sequence length="474" mass="51646">MWRPQSGHPLRVRRIHVRRGASIESLEVRAMLAADAFLDADFVLGDAPADFEATPPPAPNFGPRQFELEGEQVDASPVLLHFSIVTDPTEFSDSDHGSVEQLPESMLRTHEWDRYFVEVWVESGESVDDMSVDLNYQTEFATPRNVTFGPAFASGQFSIDDQVGELRNVTAHAQPPIAGDGAAEGLVLFARIEFGADSIRDNVKLDLETGTVGPHSLELEMVRSAAMTSDGNALDVQSAEAPEFGLVPVIYDLNDDQSINMIDLSMMIRALGNSTSAPNGNAAWYADVNKDYVVSLIDMSYMIRNLGKNWGSSEIEFPANYPEAWIAETTVGGGEYPGGGTGPGDEGDPGDGGQNDPPLRFVPIDVGGNRLAPDPAMLLALQALLRVEFVFPVGFDFTLLQGNVSYSDGDNDGDKETFLQIEADDQLFETEIEIEIMTELIDSDELWSAWSGTISSYFGDVVAGLKDLFLDDEE</sequence>
<protein>
    <submittedName>
        <fullName evidence="2">Alkaline phosphatase</fullName>
    </submittedName>
</protein>
<dbReference type="SUPFAM" id="SSF63446">
    <property type="entry name" value="Type I dockerin domain"/>
    <property type="match status" value="1"/>
</dbReference>
<feature type="region of interest" description="Disordered" evidence="1">
    <location>
        <begin position="330"/>
        <end position="358"/>
    </location>
</feature>
<accession>A3ZRU0</accession>
<dbReference type="InterPro" id="IPR018247">
    <property type="entry name" value="EF_Hand_1_Ca_BS"/>
</dbReference>
<dbReference type="STRING" id="314230.DSM3645_12601"/>
<dbReference type="HOGENOM" id="CLU_575787_0_0_0"/>
<organism evidence="2 3">
    <name type="scientific">Blastopirellula marina DSM 3645</name>
    <dbReference type="NCBI Taxonomy" id="314230"/>
    <lineage>
        <taxon>Bacteria</taxon>
        <taxon>Pseudomonadati</taxon>
        <taxon>Planctomycetota</taxon>
        <taxon>Planctomycetia</taxon>
        <taxon>Pirellulales</taxon>
        <taxon>Pirellulaceae</taxon>
        <taxon>Blastopirellula</taxon>
    </lineage>
</organism>
<dbReference type="InterPro" id="IPR002105">
    <property type="entry name" value="Dockerin_1_rpt"/>
</dbReference>
<proteinExistence type="predicted"/>